<proteinExistence type="predicted"/>
<comment type="caution">
    <text evidence="2">The sequence shown here is derived from an EMBL/GenBank/DDBJ whole genome shotgun (WGS) entry which is preliminary data.</text>
</comment>
<feature type="chain" id="PRO_5047400802" description="Lipoprotein" evidence="1">
    <location>
        <begin position="20"/>
        <end position="154"/>
    </location>
</feature>
<dbReference type="RefSeq" id="WP_345730495.1">
    <property type="nucleotide sequence ID" value="NZ_BAAAYN010000031.1"/>
</dbReference>
<gene>
    <name evidence="2" type="ORF">GCM10020369_48560</name>
</gene>
<name>A0ABP6T3V6_9ACTN</name>
<feature type="signal peptide" evidence="1">
    <location>
        <begin position="1"/>
        <end position="19"/>
    </location>
</feature>
<evidence type="ECO:0000313" key="2">
    <source>
        <dbReference type="EMBL" id="GAA3391272.1"/>
    </source>
</evidence>
<reference evidence="3" key="1">
    <citation type="journal article" date="2019" name="Int. J. Syst. Evol. Microbiol.">
        <title>The Global Catalogue of Microorganisms (GCM) 10K type strain sequencing project: providing services to taxonomists for standard genome sequencing and annotation.</title>
        <authorList>
            <consortium name="The Broad Institute Genomics Platform"/>
            <consortium name="The Broad Institute Genome Sequencing Center for Infectious Disease"/>
            <person name="Wu L."/>
            <person name="Ma J."/>
        </authorList>
    </citation>
    <scope>NUCLEOTIDE SEQUENCE [LARGE SCALE GENOMIC DNA]</scope>
    <source>
        <strain evidence="3">JCM 9458</strain>
    </source>
</reference>
<organism evidence="2 3">
    <name type="scientific">Cryptosporangium minutisporangium</name>
    <dbReference type="NCBI Taxonomy" id="113569"/>
    <lineage>
        <taxon>Bacteria</taxon>
        <taxon>Bacillati</taxon>
        <taxon>Actinomycetota</taxon>
        <taxon>Actinomycetes</taxon>
        <taxon>Cryptosporangiales</taxon>
        <taxon>Cryptosporangiaceae</taxon>
        <taxon>Cryptosporangium</taxon>
    </lineage>
</organism>
<dbReference type="PROSITE" id="PS51257">
    <property type="entry name" value="PROKAR_LIPOPROTEIN"/>
    <property type="match status" value="1"/>
</dbReference>
<dbReference type="EMBL" id="BAAAYN010000031">
    <property type="protein sequence ID" value="GAA3391272.1"/>
    <property type="molecule type" value="Genomic_DNA"/>
</dbReference>
<keyword evidence="3" id="KW-1185">Reference proteome</keyword>
<keyword evidence="1" id="KW-0732">Signal</keyword>
<evidence type="ECO:0000313" key="3">
    <source>
        <dbReference type="Proteomes" id="UP001501676"/>
    </source>
</evidence>
<accession>A0ABP6T3V6</accession>
<evidence type="ECO:0000256" key="1">
    <source>
        <dbReference type="SAM" id="SignalP"/>
    </source>
</evidence>
<protein>
    <recommendedName>
        <fullName evidence="4">Lipoprotein</fullName>
    </recommendedName>
</protein>
<evidence type="ECO:0008006" key="4">
    <source>
        <dbReference type="Google" id="ProtNLM"/>
    </source>
</evidence>
<sequence>MLRSTAVAALATAVAGALAGCESTPEPPQEVAAAQAVLPDQSGPQATLVGNTWQPVDFTGCPVPWGLAVMVENTGILQREFTFGSNGSISVRQVESPRSPETADTFSLAYTREGSTLRIRAGLGVDSWTIRELTTARLLVEDVNGQQCWLRRVG</sequence>
<dbReference type="Proteomes" id="UP001501676">
    <property type="component" value="Unassembled WGS sequence"/>
</dbReference>